<reference evidence="1" key="1">
    <citation type="submission" date="2022-04" db="EMBL/GenBank/DDBJ databases">
        <title>Genome of the entomopathogenic fungus Entomophthora muscae.</title>
        <authorList>
            <person name="Elya C."/>
            <person name="Lovett B.R."/>
            <person name="Lee E."/>
            <person name="Macias A.M."/>
            <person name="Hajek A.E."/>
            <person name="De Bivort B.L."/>
            <person name="Kasson M.T."/>
            <person name="De Fine Licht H.H."/>
            <person name="Stajich J.E."/>
        </authorList>
    </citation>
    <scope>NUCLEOTIDE SEQUENCE</scope>
    <source>
        <strain evidence="1">Berkeley</strain>
    </source>
</reference>
<organism evidence="1 2">
    <name type="scientific">Entomophthora muscae</name>
    <dbReference type="NCBI Taxonomy" id="34485"/>
    <lineage>
        <taxon>Eukaryota</taxon>
        <taxon>Fungi</taxon>
        <taxon>Fungi incertae sedis</taxon>
        <taxon>Zoopagomycota</taxon>
        <taxon>Entomophthoromycotina</taxon>
        <taxon>Entomophthoromycetes</taxon>
        <taxon>Entomophthorales</taxon>
        <taxon>Entomophthoraceae</taxon>
        <taxon>Entomophthora</taxon>
    </lineage>
</organism>
<sequence>MNLFTFFAVLTAYLGFGGHQFNSNQYGPMLDNISNMYYVEQPQITSSYTQPWSLLEPSNLTTSIAVYTGKYIKSSYLADLTPCTMGLYRSSVAEPKDLQEQPKTMTVV</sequence>
<evidence type="ECO:0000313" key="2">
    <source>
        <dbReference type="Proteomes" id="UP001165960"/>
    </source>
</evidence>
<keyword evidence="2" id="KW-1185">Reference proteome</keyword>
<comment type="caution">
    <text evidence="1">The sequence shown here is derived from an EMBL/GenBank/DDBJ whole genome shotgun (WGS) entry which is preliminary data.</text>
</comment>
<dbReference type="Proteomes" id="UP001165960">
    <property type="component" value="Unassembled WGS sequence"/>
</dbReference>
<dbReference type="EMBL" id="QTSX02004375">
    <property type="protein sequence ID" value="KAJ9065153.1"/>
    <property type="molecule type" value="Genomic_DNA"/>
</dbReference>
<accession>A0ACC2SS03</accession>
<protein>
    <submittedName>
        <fullName evidence="1">Uncharacterized protein</fullName>
    </submittedName>
</protein>
<gene>
    <name evidence="1" type="ORF">DSO57_1022672</name>
</gene>
<proteinExistence type="predicted"/>
<name>A0ACC2SS03_9FUNG</name>
<evidence type="ECO:0000313" key="1">
    <source>
        <dbReference type="EMBL" id="KAJ9065153.1"/>
    </source>
</evidence>